<dbReference type="EMBL" id="LYXU01000095">
    <property type="protein sequence ID" value="OBS16412.1"/>
    <property type="molecule type" value="Genomic_DNA"/>
</dbReference>
<reference evidence="2 3" key="1">
    <citation type="submission" date="2016-06" db="EMBL/GenBank/DDBJ databases">
        <title>Living apart together: crosstalk between the core and supernumerary genomes in a fungal plant pathogen.</title>
        <authorList>
            <person name="Vanheule A."/>
            <person name="Audenaert K."/>
            <person name="Warris S."/>
            <person name="Van De Geest H."/>
            <person name="Schijlen E."/>
            <person name="Hofte M."/>
            <person name="De Saeger S."/>
            <person name="Haesaert G."/>
            <person name="Waalwijk C."/>
            <person name="Van Der Lee T."/>
        </authorList>
    </citation>
    <scope>NUCLEOTIDE SEQUENCE [LARGE SCALE GENOMIC DNA]</scope>
    <source>
        <strain evidence="2 3">2516</strain>
    </source>
</reference>
<gene>
    <name evidence="2" type="ORF">FPOA_12933</name>
</gene>
<keyword evidence="3" id="KW-1185">Reference proteome</keyword>
<name>A0A1B8A7F1_FUSPO</name>
<accession>A0A1B8A7F1</accession>
<protein>
    <submittedName>
        <fullName evidence="2">Uncharacterized protein</fullName>
    </submittedName>
</protein>
<comment type="caution">
    <text evidence="2">The sequence shown here is derived from an EMBL/GenBank/DDBJ whole genome shotgun (WGS) entry which is preliminary data.</text>
</comment>
<evidence type="ECO:0000313" key="2">
    <source>
        <dbReference type="EMBL" id="OBS16412.1"/>
    </source>
</evidence>
<dbReference type="Proteomes" id="UP000091967">
    <property type="component" value="Unassembled WGS sequence"/>
</dbReference>
<evidence type="ECO:0000256" key="1">
    <source>
        <dbReference type="SAM" id="MobiDB-lite"/>
    </source>
</evidence>
<dbReference type="AlphaFoldDB" id="A0A1B8A7F1"/>
<proteinExistence type="predicted"/>
<feature type="compositionally biased region" description="Polar residues" evidence="1">
    <location>
        <begin position="138"/>
        <end position="153"/>
    </location>
</feature>
<feature type="region of interest" description="Disordered" evidence="1">
    <location>
        <begin position="89"/>
        <end position="176"/>
    </location>
</feature>
<evidence type="ECO:0000313" key="3">
    <source>
        <dbReference type="Proteomes" id="UP000091967"/>
    </source>
</evidence>
<sequence length="278" mass="31416">MTSQGTNQQSSTAGESGLDTCDIRCRYHKSQLLVSSEVRDRIDRADGSFETLHNLEVVCVIIYDRLRHAAVTLRCWLTRHLPRFHHSSFGRECDAQSGPTPSSKGMPTPPPSDSAQETPRNNRRRSPNRPRQDDPWEDNTSYDSPLNDNQTPTGPARTLRMTIPTRPFLKPPSLPPPVKRSTLELLQKPVNFVPTIRSHFRDNMQETYNSISDIADGEKFIPNAAQKELEVSDEEIRSRYLLDHPDNETLSYMEEHAALVKIKEAAVSRQIQGASESA</sequence>
<organism evidence="2 3">
    <name type="scientific">Fusarium poae</name>
    <dbReference type="NCBI Taxonomy" id="36050"/>
    <lineage>
        <taxon>Eukaryota</taxon>
        <taxon>Fungi</taxon>
        <taxon>Dikarya</taxon>
        <taxon>Ascomycota</taxon>
        <taxon>Pezizomycotina</taxon>
        <taxon>Sordariomycetes</taxon>
        <taxon>Hypocreomycetidae</taxon>
        <taxon>Hypocreales</taxon>
        <taxon>Nectriaceae</taxon>
        <taxon>Fusarium</taxon>
    </lineage>
</organism>